<name>A0A655VQL2_VIBCL</name>
<organism evidence="2 3">
    <name type="scientific">Vibrio cholerae</name>
    <dbReference type="NCBI Taxonomy" id="666"/>
    <lineage>
        <taxon>Bacteria</taxon>
        <taxon>Pseudomonadati</taxon>
        <taxon>Pseudomonadota</taxon>
        <taxon>Gammaproteobacteria</taxon>
        <taxon>Vibrionales</taxon>
        <taxon>Vibrionaceae</taxon>
        <taxon>Vibrio</taxon>
    </lineage>
</organism>
<dbReference type="Proteomes" id="UP000041770">
    <property type="component" value="Unassembled WGS sequence"/>
</dbReference>
<dbReference type="Proteomes" id="UP000044806">
    <property type="component" value="Unassembled WGS sequence"/>
</dbReference>
<dbReference type="EMBL" id="CWOW01000012">
    <property type="protein sequence ID" value="CSA79515.1"/>
    <property type="molecule type" value="Genomic_DNA"/>
</dbReference>
<evidence type="ECO:0000313" key="3">
    <source>
        <dbReference type="Proteomes" id="UP000041770"/>
    </source>
</evidence>
<evidence type="ECO:0000313" key="2">
    <source>
        <dbReference type="EMBL" id="CSC38130.1"/>
    </source>
</evidence>
<proteinExistence type="predicted"/>
<evidence type="ECO:0000313" key="1">
    <source>
        <dbReference type="EMBL" id="CSA79515.1"/>
    </source>
</evidence>
<reference evidence="3 4" key="1">
    <citation type="submission" date="2015-07" db="EMBL/GenBank/DDBJ databases">
        <authorList>
            <consortium name="Pathogen Informatics"/>
        </authorList>
    </citation>
    <scope>NUCLEOTIDE SEQUENCE [LARGE SCALE GENOMIC DNA]</scope>
    <source>
        <strain evidence="2 3">A316</strain>
        <strain evidence="1 4">A51</strain>
    </source>
</reference>
<evidence type="ECO:0000313" key="4">
    <source>
        <dbReference type="Proteomes" id="UP000044806"/>
    </source>
</evidence>
<sequence length="79" mass="9049">MGKQEHMDHARIPFMSILIMACHSVACHGCIKICSTINAMSDAKNYNQCVHTLTLVKHVNLKANHERAKKVYLFHFIRV</sequence>
<protein>
    <submittedName>
        <fullName evidence="2">Uncharacterized protein</fullName>
    </submittedName>
</protein>
<dbReference type="EMBL" id="CWQY01000006">
    <property type="protein sequence ID" value="CSC38130.1"/>
    <property type="molecule type" value="Genomic_DNA"/>
</dbReference>
<dbReference type="AlphaFoldDB" id="A0A655VQL2"/>
<accession>A0A655VQL2</accession>
<dbReference type="PROSITE" id="PS51257">
    <property type="entry name" value="PROKAR_LIPOPROTEIN"/>
    <property type="match status" value="1"/>
</dbReference>
<gene>
    <name evidence="1" type="ORF">ERS013165_02443</name>
    <name evidence="2" type="ORF">ERS013200_01275</name>
</gene>